<dbReference type="AlphaFoldDB" id="A0A6G1GD43"/>
<comment type="subcellular location">
    <subcellularLocation>
        <location evidence="1">Membrane</location>
        <topology evidence="1">Multi-pass membrane protein</topology>
    </subcellularLocation>
</comment>
<dbReference type="GO" id="GO:0006826">
    <property type="term" value="P:iron ion transport"/>
    <property type="evidence" value="ECO:0007669"/>
    <property type="project" value="TreeGrafter"/>
</dbReference>
<dbReference type="OrthoDB" id="167398at2759"/>
<dbReference type="EMBL" id="ML975151">
    <property type="protein sequence ID" value="KAF1815826.1"/>
    <property type="molecule type" value="Genomic_DNA"/>
</dbReference>
<dbReference type="GO" id="GO:0005886">
    <property type="term" value="C:plasma membrane"/>
    <property type="evidence" value="ECO:0007669"/>
    <property type="project" value="TreeGrafter"/>
</dbReference>
<keyword evidence="7" id="KW-0560">Oxidoreductase</keyword>
<evidence type="ECO:0000256" key="2">
    <source>
        <dbReference type="ARBA" id="ARBA00006278"/>
    </source>
</evidence>
<evidence type="ECO:0000256" key="6">
    <source>
        <dbReference type="ARBA" id="ARBA00022989"/>
    </source>
</evidence>
<reference evidence="14 16" key="1">
    <citation type="submission" date="2020-01" db="EMBL/GenBank/DDBJ databases">
        <authorList>
            <consortium name="DOE Joint Genome Institute"/>
            <person name="Haridas S."/>
            <person name="Albert R."/>
            <person name="Binder M."/>
            <person name="Bloem J."/>
            <person name="Labutti K."/>
            <person name="Salamov A."/>
            <person name="Andreopoulos B."/>
            <person name="Baker S.E."/>
            <person name="Barry K."/>
            <person name="Bills G."/>
            <person name="Bluhm B.H."/>
            <person name="Cannon C."/>
            <person name="Castanera R."/>
            <person name="Culley D.E."/>
            <person name="Daum C."/>
            <person name="Ezra D."/>
            <person name="Gonzalez J.B."/>
            <person name="Henrissat B."/>
            <person name="Kuo A."/>
            <person name="Liang C."/>
            <person name="Lipzen A."/>
            <person name="Lutzoni F."/>
            <person name="Magnuson J."/>
            <person name="Mondo S."/>
            <person name="Nolan M."/>
            <person name="Ohm R."/>
            <person name="Pangilinan J."/>
            <person name="Park H.-J."/>
            <person name="Ramirez L."/>
            <person name="Alfaro M."/>
            <person name="Sun H."/>
            <person name="Tritt A."/>
            <person name="Yoshinaga Y."/>
            <person name="Zwiers L.-H."/>
            <person name="Turgeon B.G."/>
            <person name="Goodwin S.B."/>
            <person name="Spatafora J.W."/>
            <person name="Crous P.W."/>
            <person name="Grigoriev I.V."/>
        </authorList>
    </citation>
    <scope>NUCLEOTIDE SEQUENCE</scope>
    <source>
        <strain evidence="14 16">CBS 781.70</strain>
    </source>
</reference>
<evidence type="ECO:0000256" key="8">
    <source>
        <dbReference type="ARBA" id="ARBA00023065"/>
    </source>
</evidence>
<protein>
    <recommendedName>
        <fullName evidence="13">FAD-binding FR-type domain-containing protein</fullName>
    </recommendedName>
</protein>
<dbReference type="PANTHER" id="PTHR32361">
    <property type="entry name" value="FERRIC/CUPRIC REDUCTASE TRANSMEMBRANE COMPONENT"/>
    <property type="match status" value="1"/>
</dbReference>
<keyword evidence="6 11" id="KW-1133">Transmembrane helix</keyword>
<feature type="transmembrane region" description="Helical" evidence="11">
    <location>
        <begin position="387"/>
        <end position="410"/>
    </location>
</feature>
<feature type="transmembrane region" description="Helical" evidence="11">
    <location>
        <begin position="358"/>
        <end position="380"/>
    </location>
</feature>
<keyword evidence="9 11" id="KW-0472">Membrane</keyword>
<dbReference type="SFLD" id="SFLDS00052">
    <property type="entry name" value="Ferric_Reductase_Domain"/>
    <property type="match status" value="1"/>
</dbReference>
<dbReference type="InterPro" id="IPR013121">
    <property type="entry name" value="Fe_red_NAD-bd_6"/>
</dbReference>
<dbReference type="GO" id="GO:0015677">
    <property type="term" value="P:copper ion import"/>
    <property type="evidence" value="ECO:0007669"/>
    <property type="project" value="TreeGrafter"/>
</dbReference>
<dbReference type="PROSITE" id="PS51384">
    <property type="entry name" value="FAD_FR"/>
    <property type="match status" value="1"/>
</dbReference>
<feature type="transmembrane region" description="Helical" evidence="11">
    <location>
        <begin position="158"/>
        <end position="175"/>
    </location>
</feature>
<dbReference type="GO" id="GO:0006879">
    <property type="term" value="P:intracellular iron ion homeostasis"/>
    <property type="evidence" value="ECO:0007669"/>
    <property type="project" value="TreeGrafter"/>
</dbReference>
<evidence type="ECO:0000256" key="3">
    <source>
        <dbReference type="ARBA" id="ARBA00022448"/>
    </source>
</evidence>
<keyword evidence="8" id="KW-0406">Ion transport</keyword>
<name>A0A6G1GD43_9PEZI</name>
<organism evidence="14">
    <name type="scientific">Eremomyces bilateralis CBS 781.70</name>
    <dbReference type="NCBI Taxonomy" id="1392243"/>
    <lineage>
        <taxon>Eukaryota</taxon>
        <taxon>Fungi</taxon>
        <taxon>Dikarya</taxon>
        <taxon>Ascomycota</taxon>
        <taxon>Pezizomycotina</taxon>
        <taxon>Dothideomycetes</taxon>
        <taxon>Dothideomycetes incertae sedis</taxon>
        <taxon>Eremomycetales</taxon>
        <taxon>Eremomycetaceae</taxon>
        <taxon>Eremomyces</taxon>
    </lineage>
</organism>
<evidence type="ECO:0000256" key="10">
    <source>
        <dbReference type="ARBA" id="ARBA00023180"/>
    </source>
</evidence>
<evidence type="ECO:0000313" key="15">
    <source>
        <dbReference type="Proteomes" id="UP000504638"/>
    </source>
</evidence>
<evidence type="ECO:0000256" key="11">
    <source>
        <dbReference type="SAM" id="Phobius"/>
    </source>
</evidence>
<evidence type="ECO:0000256" key="12">
    <source>
        <dbReference type="SAM" id="SignalP"/>
    </source>
</evidence>
<gene>
    <name evidence="14 16" type="ORF">P152DRAFT_430174</name>
</gene>
<keyword evidence="12" id="KW-0732">Signal</keyword>
<dbReference type="Pfam" id="PF01794">
    <property type="entry name" value="Ferric_reduct"/>
    <property type="match status" value="1"/>
</dbReference>
<evidence type="ECO:0000256" key="1">
    <source>
        <dbReference type="ARBA" id="ARBA00004141"/>
    </source>
</evidence>
<dbReference type="InterPro" id="IPR017927">
    <property type="entry name" value="FAD-bd_FR_type"/>
</dbReference>
<dbReference type="InterPro" id="IPR039261">
    <property type="entry name" value="FNR_nucleotide-bd"/>
</dbReference>
<dbReference type="SUPFAM" id="SSF52343">
    <property type="entry name" value="Ferredoxin reductase-like, C-terminal NADP-linked domain"/>
    <property type="match status" value="1"/>
</dbReference>
<dbReference type="Gene3D" id="3.40.50.80">
    <property type="entry name" value="Nucleotide-binding domain of ferredoxin-NADP reductase (FNR) module"/>
    <property type="match status" value="1"/>
</dbReference>
<dbReference type="RefSeq" id="XP_033537457.1">
    <property type="nucleotide sequence ID" value="XM_033677385.1"/>
</dbReference>
<evidence type="ECO:0000259" key="13">
    <source>
        <dbReference type="PROSITE" id="PS51384"/>
    </source>
</evidence>
<feature type="domain" description="FAD-binding FR-type" evidence="13">
    <location>
        <begin position="449"/>
        <end position="601"/>
    </location>
</feature>
<feature type="signal peptide" evidence="12">
    <location>
        <begin position="1"/>
        <end position="20"/>
    </location>
</feature>
<evidence type="ECO:0000256" key="9">
    <source>
        <dbReference type="ARBA" id="ARBA00023136"/>
    </source>
</evidence>
<reference evidence="16" key="3">
    <citation type="submission" date="2025-04" db="UniProtKB">
        <authorList>
            <consortium name="RefSeq"/>
        </authorList>
    </citation>
    <scope>IDENTIFICATION</scope>
    <source>
        <strain evidence="16">CBS 781.70</strain>
    </source>
</reference>
<dbReference type="InterPro" id="IPR013130">
    <property type="entry name" value="Fe3_Rdtase_TM_dom"/>
</dbReference>
<keyword evidence="4 11" id="KW-0812">Transmembrane</keyword>
<dbReference type="InterPro" id="IPR013112">
    <property type="entry name" value="FAD-bd_8"/>
</dbReference>
<evidence type="ECO:0000256" key="4">
    <source>
        <dbReference type="ARBA" id="ARBA00022692"/>
    </source>
</evidence>
<comment type="similarity">
    <text evidence="2">Belongs to the ferric reductase (FRE) family.</text>
</comment>
<sequence length="778" mass="89166">MKLRTWITIVVLQFAVYTHSLPTCINAVQAAINTLAFIESQPLSDYDARCRGRLRLISFYASTTVYCEPDELKEGLEGVATECSAQNTTLVPISEFEANLTEDAISHLRIVERFELDGGDNLTVPVLLSEEFFNLAYKTIVTWEYEIALRREYAFTSYAFWGIIIVIGTLCNYLMKCWERRSYNGDTHVDADDQASMSSHLAMVFRRIYHITKMYFSLPAGWKTYHLRLYYGCTVPTRMETIIVIIFWAMSITLSVIKYPVFYGNVYWLLPDRQLARYFADRTGELSYAHLPVLWLFSGRNNVLQWATGWSFGTFNIYHRHVARVATLQAVAHSIAYHHLIMKNNGMALYREWIQMPWFYLGIFATILMSILPMLSSIYLRIYHYEFFLLVHITFSLIIILTLFVHTSIFHGVYDIYLWPVVVVWVIDRSLRLVRLVYCNIRISLKDPNHPILMTKSTVTYSSVSNVLRITVTPGVFSLRPKPGTHYYIYAASNWFGWDLWESHPFTLASLDYTGTSNSGASRPLRPRAMDEELYTQPCYNSIDSDTPMVSNEKESPALVFYIRPFDGFTKRLRDMCLRTPNRQATVRLLLEGPYGHSAPLENFETLVLIAGGTGIAGTLPYIREYVNHQWGRRRWRTENIHFIWTTQQAAFINEVASKELRPAFGRDDLHMLFYATSTATSRAPPGLSDTADYSDNLDTLLTSETPGELGIQYHRPDVPALIRAAVAKHRSSGKGSGRVGILVCGPAGMADSARATVVQILREGFERVEYFEEAYGW</sequence>
<keyword evidence="15" id="KW-1185">Reference proteome</keyword>
<feature type="transmembrane region" description="Helical" evidence="11">
    <location>
        <begin position="242"/>
        <end position="262"/>
    </location>
</feature>
<dbReference type="Pfam" id="PF08030">
    <property type="entry name" value="NAD_binding_6"/>
    <property type="match status" value="1"/>
</dbReference>
<keyword evidence="3" id="KW-0813">Transport</keyword>
<dbReference type="GO" id="GO:0000293">
    <property type="term" value="F:ferric-chelate reductase activity"/>
    <property type="evidence" value="ECO:0007669"/>
    <property type="project" value="UniProtKB-ARBA"/>
</dbReference>
<evidence type="ECO:0000256" key="7">
    <source>
        <dbReference type="ARBA" id="ARBA00023002"/>
    </source>
</evidence>
<evidence type="ECO:0000256" key="5">
    <source>
        <dbReference type="ARBA" id="ARBA00022982"/>
    </source>
</evidence>
<dbReference type="PANTHER" id="PTHR32361:SF9">
    <property type="entry name" value="FERRIC REDUCTASE TRANSMEMBRANE COMPONENT 3-RELATED"/>
    <property type="match status" value="1"/>
</dbReference>
<feature type="chain" id="PRO_5044632002" description="FAD-binding FR-type domain-containing protein" evidence="12">
    <location>
        <begin position="21"/>
        <end position="778"/>
    </location>
</feature>
<dbReference type="InterPro" id="IPR051410">
    <property type="entry name" value="Ferric/Cupric_Reductase"/>
</dbReference>
<evidence type="ECO:0000313" key="14">
    <source>
        <dbReference type="EMBL" id="KAF1815826.1"/>
    </source>
</evidence>
<dbReference type="SFLD" id="SFLDG01168">
    <property type="entry name" value="Ferric_reductase_subgroup_(FRE"/>
    <property type="match status" value="1"/>
</dbReference>
<accession>A0A6G1GD43</accession>
<evidence type="ECO:0000313" key="16">
    <source>
        <dbReference type="RefSeq" id="XP_033537457.1"/>
    </source>
</evidence>
<dbReference type="CDD" id="cd06186">
    <property type="entry name" value="NOX_Duox_like_FAD_NADP"/>
    <property type="match status" value="1"/>
</dbReference>
<keyword evidence="5" id="KW-0249">Electron transport</keyword>
<dbReference type="GeneID" id="54417955"/>
<keyword evidence="10" id="KW-0325">Glycoprotein</keyword>
<reference evidence="16" key="2">
    <citation type="submission" date="2020-04" db="EMBL/GenBank/DDBJ databases">
        <authorList>
            <consortium name="NCBI Genome Project"/>
        </authorList>
    </citation>
    <scope>NUCLEOTIDE SEQUENCE</scope>
    <source>
        <strain evidence="16">CBS 781.70</strain>
    </source>
</reference>
<dbReference type="Proteomes" id="UP000504638">
    <property type="component" value="Unplaced"/>
</dbReference>
<proteinExistence type="inferred from homology"/>
<dbReference type="Pfam" id="PF08022">
    <property type="entry name" value="FAD_binding_8"/>
    <property type="match status" value="1"/>
</dbReference>